<evidence type="ECO:0000313" key="9">
    <source>
        <dbReference type="EMBL" id="AJE86072.1"/>
    </source>
</evidence>
<evidence type="ECO:0000313" key="10">
    <source>
        <dbReference type="Proteomes" id="UP000031523"/>
    </source>
</evidence>
<dbReference type="Proteomes" id="UP000031523">
    <property type="component" value="Chromosome"/>
</dbReference>
<keyword evidence="4" id="KW-0560">Oxidoreductase</keyword>
<dbReference type="Pfam" id="PF00264">
    <property type="entry name" value="Tyrosinase"/>
    <property type="match status" value="1"/>
</dbReference>
<evidence type="ECO:0000256" key="5">
    <source>
        <dbReference type="ARBA" id="ARBA00023008"/>
    </source>
</evidence>
<dbReference type="InterPro" id="IPR002227">
    <property type="entry name" value="Tyrosinase_Cu-bd"/>
</dbReference>
<dbReference type="Gene3D" id="1.10.1280.10">
    <property type="entry name" value="Di-copper center containing domain from catechol oxidase"/>
    <property type="match status" value="1"/>
</dbReference>
<comment type="cofactor">
    <cofactor evidence="1">
        <name>Cu(2+)</name>
        <dbReference type="ChEBI" id="CHEBI:29036"/>
    </cofactor>
</comment>
<dbReference type="PROSITE" id="PS00497">
    <property type="entry name" value="TYROSINASE_1"/>
    <property type="match status" value="1"/>
</dbReference>
<proteinExistence type="inferred from homology"/>
<dbReference type="InterPro" id="IPR008922">
    <property type="entry name" value="Di-copper_centre_dom_sf"/>
</dbReference>
<evidence type="ECO:0000256" key="3">
    <source>
        <dbReference type="ARBA" id="ARBA00022723"/>
    </source>
</evidence>
<feature type="region of interest" description="Disordered" evidence="6">
    <location>
        <begin position="270"/>
        <end position="293"/>
    </location>
</feature>
<dbReference type="PANTHER" id="PTHR11474">
    <property type="entry name" value="TYROSINASE FAMILY MEMBER"/>
    <property type="match status" value="1"/>
</dbReference>
<protein>
    <submittedName>
        <fullName evidence="9">MelC2</fullName>
    </submittedName>
</protein>
<dbReference type="GO" id="GO:0046872">
    <property type="term" value="F:metal ion binding"/>
    <property type="evidence" value="ECO:0007669"/>
    <property type="project" value="UniProtKB-KW"/>
</dbReference>
<evidence type="ECO:0000259" key="8">
    <source>
        <dbReference type="PROSITE" id="PS00498"/>
    </source>
</evidence>
<keyword evidence="10" id="KW-1185">Reference proteome</keyword>
<dbReference type="KEGG" id="sals:SLNWT_5696"/>
<dbReference type="PRINTS" id="PR00092">
    <property type="entry name" value="TYROSINASE"/>
</dbReference>
<feature type="compositionally biased region" description="Low complexity" evidence="6">
    <location>
        <begin position="280"/>
        <end position="293"/>
    </location>
</feature>
<gene>
    <name evidence="9" type="ORF">SLNWT_5696</name>
</gene>
<dbReference type="PROSITE" id="PS00498">
    <property type="entry name" value="TYROSINASE_2"/>
    <property type="match status" value="1"/>
</dbReference>
<dbReference type="NCBIfam" id="NF047834">
    <property type="entry name" value="TyrosinaseMelC2"/>
    <property type="match status" value="1"/>
</dbReference>
<dbReference type="SUPFAM" id="SSF48056">
    <property type="entry name" value="Di-copper centre-containing domain"/>
    <property type="match status" value="1"/>
</dbReference>
<name>A0A0B5F6T3_STRA4</name>
<dbReference type="GO" id="GO:0016491">
    <property type="term" value="F:oxidoreductase activity"/>
    <property type="evidence" value="ECO:0007669"/>
    <property type="project" value="UniProtKB-KW"/>
</dbReference>
<keyword evidence="3" id="KW-0479">Metal-binding</keyword>
<dbReference type="PANTHER" id="PTHR11474:SF126">
    <property type="entry name" value="TYROSINASE-LIKE PROTEIN TYR-1-RELATED"/>
    <property type="match status" value="1"/>
</dbReference>
<accession>A0A0B5F6T3</accession>
<evidence type="ECO:0000256" key="1">
    <source>
        <dbReference type="ARBA" id="ARBA00001973"/>
    </source>
</evidence>
<dbReference type="AlphaFoldDB" id="A0A0B5F6T3"/>
<dbReference type="InterPro" id="IPR050316">
    <property type="entry name" value="Tyrosinase/Hemocyanin"/>
</dbReference>
<comment type="similarity">
    <text evidence="2">Belongs to the tyrosinase family.</text>
</comment>
<dbReference type="EMBL" id="CP010519">
    <property type="protein sequence ID" value="AJE86072.1"/>
    <property type="molecule type" value="Genomic_DNA"/>
</dbReference>
<evidence type="ECO:0000256" key="4">
    <source>
        <dbReference type="ARBA" id="ARBA00023002"/>
    </source>
</evidence>
<evidence type="ECO:0000259" key="7">
    <source>
        <dbReference type="PROSITE" id="PS00497"/>
    </source>
</evidence>
<reference evidence="9 10" key="1">
    <citation type="submission" date="2015-01" db="EMBL/GenBank/DDBJ databases">
        <title>Enhanced salinomycin production by adjusting the supply of polyketide extender units in Streptomyce albus DSM 41398.</title>
        <authorList>
            <person name="Lu C."/>
        </authorList>
    </citation>
    <scope>NUCLEOTIDE SEQUENCE [LARGE SCALE GENOMIC DNA]</scope>
    <source>
        <strain evidence="10">ATCC 21838 / DSM 41398 / FERM P-419 / JCM 4703 / NBRC 107858</strain>
    </source>
</reference>
<evidence type="ECO:0000256" key="6">
    <source>
        <dbReference type="SAM" id="MobiDB-lite"/>
    </source>
</evidence>
<feature type="domain" description="Tyrosinase copper-binding" evidence="8">
    <location>
        <begin position="207"/>
        <end position="218"/>
    </location>
</feature>
<keyword evidence="5" id="KW-0186">Copper</keyword>
<sequence>MRRNQATLTDAEKQDFVEAVLALKRRGRYDRFVRTHQEFVMGDTDDGPRVAHRGPSFLPWHRRFLLDFEEELRGIDDAVELPYWDWTVDQDPEAAPWTEDFLGGTGRAADGQVTTGPFARGGGRWRISVRVDSRDFLRRSLGAGGVRLPTRAELDSVLALSSYDQSPWHSRADGFRNQLEGWRGVNLHNRVHQWVDGHMATGASPNDPVFWLHHCFIDKLWADWQRLHPGSGYLPRRPTRDVVSLEEPMRPWGDVTPADMLDHTRFYAYDTDEEEGEGAGAETETGAEGDPGA</sequence>
<organism evidence="9 10">
    <name type="scientific">Streptomyces albus (strain ATCC 21838 / DSM 41398 / FERM P-419 / JCM 4703 / NBRC 107858)</name>
    <dbReference type="NCBI Taxonomy" id="1081613"/>
    <lineage>
        <taxon>Bacteria</taxon>
        <taxon>Bacillati</taxon>
        <taxon>Actinomycetota</taxon>
        <taxon>Actinomycetes</taxon>
        <taxon>Kitasatosporales</taxon>
        <taxon>Streptomycetaceae</taxon>
        <taxon>Streptomyces</taxon>
    </lineage>
</organism>
<feature type="domain" description="Tyrosinase copper-binding" evidence="7">
    <location>
        <begin position="52"/>
        <end position="69"/>
    </location>
</feature>
<evidence type="ECO:0000256" key="2">
    <source>
        <dbReference type="ARBA" id="ARBA00009928"/>
    </source>
</evidence>